<evidence type="ECO:0008006" key="2">
    <source>
        <dbReference type="Google" id="ProtNLM"/>
    </source>
</evidence>
<dbReference type="InterPro" id="IPR010064">
    <property type="entry name" value="HK97-gp10_tail"/>
</dbReference>
<gene>
    <name evidence="1" type="ORF">AVLFYP127_00451</name>
</gene>
<dbReference type="Pfam" id="PF04883">
    <property type="entry name" value="HK97-gp10_like"/>
    <property type="match status" value="1"/>
</dbReference>
<name>A0A6N2T7K0_9FIRM</name>
<reference evidence="1" key="1">
    <citation type="submission" date="2019-11" db="EMBL/GenBank/DDBJ databases">
        <authorList>
            <person name="Feng L."/>
        </authorList>
    </citation>
    <scope>NUCLEOTIDE SEQUENCE</scope>
    <source>
        <strain evidence="1">AvaginalisLFYP127</strain>
    </source>
</reference>
<dbReference type="NCBIfam" id="TIGR01725">
    <property type="entry name" value="phge_HK97_gp10"/>
    <property type="match status" value="1"/>
</dbReference>
<organism evidence="1">
    <name type="scientific">Anaerococcus vaginalis</name>
    <dbReference type="NCBI Taxonomy" id="33037"/>
    <lineage>
        <taxon>Bacteria</taxon>
        <taxon>Bacillati</taxon>
        <taxon>Bacillota</taxon>
        <taxon>Tissierellia</taxon>
        <taxon>Tissierellales</taxon>
        <taxon>Peptoniphilaceae</taxon>
        <taxon>Anaerococcus</taxon>
    </lineage>
</organism>
<protein>
    <recommendedName>
        <fullName evidence="2">Phage protein, HK97 gp10 family</fullName>
    </recommendedName>
</protein>
<sequence length="118" mass="13068">MKISVKGTDLLTKHLSKIKDLEFARKTVKKHGAKLQKAMKDNATPGKIFVKGYSTGETKRSIGLEIIDSGLTAVVAPNTEYAVYPEYGTRFMEAEPFVKPALDSVESGFIEDLEKMDK</sequence>
<evidence type="ECO:0000313" key="1">
    <source>
        <dbReference type="EMBL" id="VYS99725.1"/>
    </source>
</evidence>
<dbReference type="EMBL" id="CACRSW010000023">
    <property type="protein sequence ID" value="VYS99725.1"/>
    <property type="molecule type" value="Genomic_DNA"/>
</dbReference>
<dbReference type="AlphaFoldDB" id="A0A6N2T7K0"/>
<accession>A0A6N2T7K0</accession>
<dbReference type="RefSeq" id="WP_156329029.1">
    <property type="nucleotide sequence ID" value="NZ_CACRSW010000023.1"/>
</dbReference>
<proteinExistence type="predicted"/>